<feature type="signal peptide" evidence="2">
    <location>
        <begin position="1"/>
        <end position="21"/>
    </location>
</feature>
<evidence type="ECO:0008006" key="5">
    <source>
        <dbReference type="Google" id="ProtNLM"/>
    </source>
</evidence>
<accession>A0A1H1G4W1</accession>
<feature type="chain" id="PRO_5011661748" description="Lipocalin-like domain-containing protein" evidence="2">
    <location>
        <begin position="22"/>
        <end position="148"/>
    </location>
</feature>
<dbReference type="RefSeq" id="WP_089756937.1">
    <property type="nucleotide sequence ID" value="NZ_FNKL01000004.1"/>
</dbReference>
<dbReference type="EMBL" id="FNKL01000004">
    <property type="protein sequence ID" value="SDR08183.1"/>
    <property type="molecule type" value="Genomic_DNA"/>
</dbReference>
<evidence type="ECO:0000313" key="3">
    <source>
        <dbReference type="EMBL" id="SDR08183.1"/>
    </source>
</evidence>
<dbReference type="OrthoDB" id="1253590at2"/>
<feature type="region of interest" description="Disordered" evidence="1">
    <location>
        <begin position="24"/>
        <end position="45"/>
    </location>
</feature>
<dbReference type="AlphaFoldDB" id="A0A1H1G4W1"/>
<dbReference type="STRING" id="311333.SAMN05421664_3447"/>
<evidence type="ECO:0000256" key="2">
    <source>
        <dbReference type="SAM" id="SignalP"/>
    </source>
</evidence>
<keyword evidence="4" id="KW-1185">Reference proteome</keyword>
<evidence type="ECO:0000256" key="1">
    <source>
        <dbReference type="SAM" id="MobiDB-lite"/>
    </source>
</evidence>
<name>A0A1H1G4W1_9FLAO</name>
<protein>
    <recommendedName>
        <fullName evidence="5">Lipocalin-like domain-containing protein</fullName>
    </recommendedName>
</protein>
<gene>
    <name evidence="3" type="ORF">SAMN05421664_3447</name>
</gene>
<sequence>MNYVKTLSVVALFLGISQINAQKKTDTKKTEPKKEAVKQKPADNPTKCTNIKEGTFLRINYPKNLWYMTIKDNVQTEYYNDGKEYVKSSLVFLDDCNYKAVVIDVKGNDRIKVDDVFTNKVIATRDSYIKIQSQIAGDKYDFILVKVK</sequence>
<organism evidence="3 4">
    <name type="scientific">Chryseobacterium soldanellicola</name>
    <dbReference type="NCBI Taxonomy" id="311333"/>
    <lineage>
        <taxon>Bacteria</taxon>
        <taxon>Pseudomonadati</taxon>
        <taxon>Bacteroidota</taxon>
        <taxon>Flavobacteriia</taxon>
        <taxon>Flavobacteriales</taxon>
        <taxon>Weeksellaceae</taxon>
        <taxon>Chryseobacterium group</taxon>
        <taxon>Chryseobacterium</taxon>
    </lineage>
</organism>
<reference evidence="4" key="1">
    <citation type="submission" date="2016-10" db="EMBL/GenBank/DDBJ databases">
        <authorList>
            <person name="Varghese N."/>
            <person name="Submissions S."/>
        </authorList>
    </citation>
    <scope>NUCLEOTIDE SEQUENCE [LARGE SCALE GENOMIC DNA]</scope>
    <source>
        <strain evidence="4">DSM 17072</strain>
    </source>
</reference>
<proteinExistence type="predicted"/>
<feature type="compositionally biased region" description="Basic and acidic residues" evidence="1">
    <location>
        <begin position="24"/>
        <end position="41"/>
    </location>
</feature>
<dbReference type="Proteomes" id="UP000199627">
    <property type="component" value="Unassembled WGS sequence"/>
</dbReference>
<keyword evidence="2" id="KW-0732">Signal</keyword>
<evidence type="ECO:0000313" key="4">
    <source>
        <dbReference type="Proteomes" id="UP000199627"/>
    </source>
</evidence>